<dbReference type="Gene3D" id="3.40.50.1470">
    <property type="entry name" value="Peptidyl-tRNA hydrolase"/>
    <property type="match status" value="1"/>
</dbReference>
<evidence type="ECO:0000313" key="7">
    <source>
        <dbReference type="Proteomes" id="UP001291623"/>
    </source>
</evidence>
<reference evidence="6" key="1">
    <citation type="submission" date="2023-12" db="EMBL/GenBank/DDBJ databases">
        <title>Genome assembly of Anisodus tanguticus.</title>
        <authorList>
            <person name="Wang Y.-J."/>
        </authorList>
    </citation>
    <scope>NUCLEOTIDE SEQUENCE</scope>
    <source>
        <strain evidence="6">KB-2021</strain>
        <tissue evidence="6">Leaf</tissue>
    </source>
</reference>
<dbReference type="Proteomes" id="UP001291623">
    <property type="component" value="Unassembled WGS sequence"/>
</dbReference>
<evidence type="ECO:0000256" key="4">
    <source>
        <dbReference type="SAM" id="MobiDB-lite"/>
    </source>
</evidence>
<comment type="caution">
    <text evidence="6">The sequence shown here is derived from an EMBL/GenBank/DDBJ whole genome shotgun (WGS) entry which is preliminary data.</text>
</comment>
<keyword evidence="5" id="KW-0472">Membrane</keyword>
<feature type="transmembrane region" description="Helical" evidence="5">
    <location>
        <begin position="79"/>
        <end position="101"/>
    </location>
</feature>
<gene>
    <name evidence="6" type="ORF">RND71_021625</name>
</gene>
<feature type="region of interest" description="Disordered" evidence="4">
    <location>
        <begin position="1"/>
        <end position="45"/>
    </location>
</feature>
<dbReference type="InterPro" id="IPR001328">
    <property type="entry name" value="Pept_tRNA_hydro"/>
</dbReference>
<keyword evidence="7" id="KW-1185">Reference proteome</keyword>
<organism evidence="6 7">
    <name type="scientific">Anisodus tanguticus</name>
    <dbReference type="NCBI Taxonomy" id="243964"/>
    <lineage>
        <taxon>Eukaryota</taxon>
        <taxon>Viridiplantae</taxon>
        <taxon>Streptophyta</taxon>
        <taxon>Embryophyta</taxon>
        <taxon>Tracheophyta</taxon>
        <taxon>Spermatophyta</taxon>
        <taxon>Magnoliopsida</taxon>
        <taxon>eudicotyledons</taxon>
        <taxon>Gunneridae</taxon>
        <taxon>Pentapetalae</taxon>
        <taxon>asterids</taxon>
        <taxon>lamiids</taxon>
        <taxon>Solanales</taxon>
        <taxon>Solanaceae</taxon>
        <taxon>Solanoideae</taxon>
        <taxon>Hyoscyameae</taxon>
        <taxon>Anisodus</taxon>
    </lineage>
</organism>
<keyword evidence="2" id="KW-0378">Hydrolase</keyword>
<dbReference type="AlphaFoldDB" id="A0AAE1VD24"/>
<evidence type="ECO:0000256" key="1">
    <source>
        <dbReference type="ARBA" id="ARBA00022555"/>
    </source>
</evidence>
<dbReference type="PANTHER" id="PTHR17224:SF1">
    <property type="entry name" value="PEPTIDYL-TRNA HYDROLASE"/>
    <property type="match status" value="1"/>
</dbReference>
<dbReference type="SUPFAM" id="SSF53178">
    <property type="entry name" value="Peptidyl-tRNA hydrolase-like"/>
    <property type="match status" value="1"/>
</dbReference>
<dbReference type="PANTHER" id="PTHR17224">
    <property type="entry name" value="PEPTIDYL-TRNA HYDROLASE"/>
    <property type="match status" value="1"/>
</dbReference>
<protein>
    <submittedName>
        <fullName evidence="6">Uncharacterized protein</fullName>
    </submittedName>
</protein>
<evidence type="ECO:0000256" key="5">
    <source>
        <dbReference type="SAM" id="Phobius"/>
    </source>
</evidence>
<evidence type="ECO:0000256" key="2">
    <source>
        <dbReference type="ARBA" id="ARBA00022801"/>
    </source>
</evidence>
<name>A0AAE1VD24_9SOLA</name>
<evidence type="ECO:0000256" key="3">
    <source>
        <dbReference type="ARBA" id="ARBA00022884"/>
    </source>
</evidence>
<dbReference type="InterPro" id="IPR036416">
    <property type="entry name" value="Pept_tRNA_hydro_sf"/>
</dbReference>
<feature type="transmembrane region" description="Helical" evidence="5">
    <location>
        <begin position="54"/>
        <end position="73"/>
    </location>
</feature>
<evidence type="ECO:0000313" key="6">
    <source>
        <dbReference type="EMBL" id="KAK4359396.1"/>
    </source>
</evidence>
<feature type="compositionally biased region" description="Basic and acidic residues" evidence="4">
    <location>
        <begin position="1"/>
        <end position="16"/>
    </location>
</feature>
<keyword evidence="3" id="KW-0694">RNA-binding</keyword>
<dbReference type="GO" id="GO:0000049">
    <property type="term" value="F:tRNA binding"/>
    <property type="evidence" value="ECO:0007669"/>
    <property type="project" value="UniProtKB-KW"/>
</dbReference>
<dbReference type="EMBL" id="JAVYJV010000011">
    <property type="protein sequence ID" value="KAK4359396.1"/>
    <property type="molecule type" value="Genomic_DNA"/>
</dbReference>
<sequence length="139" mass="15589">MEEEREKPNEGAKSSEDNMFNNKDVHELDDMGDNNDQQNNHTYSDSEIAPSKGVILHYIVILSNVAKYCVHNIVVLNRIIALTSLFVVLIICFIGDVPVMLAKPQTFMNASGESVGAIVSYYKIPLKQVLVDEEHYESS</sequence>
<keyword evidence="5" id="KW-0812">Transmembrane</keyword>
<proteinExistence type="predicted"/>
<accession>A0AAE1VD24</accession>
<keyword evidence="5" id="KW-1133">Transmembrane helix</keyword>
<keyword evidence="1" id="KW-0820">tRNA-binding</keyword>
<dbReference type="GO" id="GO:0004045">
    <property type="term" value="F:peptidyl-tRNA hydrolase activity"/>
    <property type="evidence" value="ECO:0007669"/>
    <property type="project" value="InterPro"/>
</dbReference>
<dbReference type="Pfam" id="PF01195">
    <property type="entry name" value="Pept_tRNA_hydro"/>
    <property type="match status" value="1"/>
</dbReference>